<comment type="cofactor">
    <cofactor evidence="1">
        <name>FAD</name>
        <dbReference type="ChEBI" id="CHEBI:57692"/>
    </cofactor>
</comment>
<dbReference type="InterPro" id="IPR027477">
    <property type="entry name" value="Succ_DH/fumarate_Rdtase_cat_sf"/>
</dbReference>
<comment type="caution">
    <text evidence="6">The sequence shown here is derived from an EMBL/GenBank/DDBJ whole genome shotgun (WGS) entry which is preliminary data.</text>
</comment>
<reference evidence="7" key="1">
    <citation type="submission" date="2018-01" db="EMBL/GenBank/DDBJ databases">
        <title>Rubneribacter badeniensis gen. nov., sp. nov., and Colonibacter rubneri, gen. nov., sp. nov., WGS of new members of the Eggerthellaceae.</title>
        <authorList>
            <person name="Danylec N."/>
            <person name="Stoll D.A."/>
            <person name="Doetsch A."/>
            <person name="Kulling S.E."/>
            <person name="Huch M."/>
        </authorList>
    </citation>
    <scope>NUCLEOTIDE SEQUENCE [LARGE SCALE GENOMIC DNA]</scope>
    <source>
        <strain evidence="7">ResAG-96</strain>
    </source>
</reference>
<keyword evidence="2" id="KW-0285">Flavoprotein</keyword>
<dbReference type="AlphaFoldDB" id="A0A2K2U9E7"/>
<dbReference type="InterPro" id="IPR006311">
    <property type="entry name" value="TAT_signal"/>
</dbReference>
<dbReference type="PANTHER" id="PTHR43400:SF7">
    <property type="entry name" value="FAD-DEPENDENT OXIDOREDUCTASE 2 FAD BINDING DOMAIN-CONTAINING PROTEIN"/>
    <property type="match status" value="1"/>
</dbReference>
<dbReference type="PROSITE" id="PS51318">
    <property type="entry name" value="TAT"/>
    <property type="match status" value="1"/>
</dbReference>
<proteinExistence type="predicted"/>
<dbReference type="InterPro" id="IPR003953">
    <property type="entry name" value="FAD-dep_OxRdtase_2_FAD-bd"/>
</dbReference>
<sequence>MSMDRRSFIKGMAVSGVAATAAGLAGCAAAPNKGGAASGSGNASASAEAGAKRYSFETPPKSIEESQIAETYEADIVVVGAGVSGMVCAASAAQEGADVILFAASTAPVFRGGSNHGIGTKAQKRYGIDYNANNLSPMIKKQMADAGYLIDQKKWWKWINHSSESMDWLIDVMEEAGWETTIEVGYDDPDGVFSFQPSAHNWISDEVTNGSANGQGLVVSELERIILENGCRIDYRTVAQHLVRDDDNTGRVSAVVAQNEAGDYVKYIGRKAVVLATGDFSGDREMMEKYCPWAMDLLDENWSLDYDAGFQFGGLYPGDGQKMGLWVGAGWQKVYPNAPMILGMIAAQLPSQIGVQNYTGPNLNMNGERYMNEDTTATYSVMSVMNQPERTAYFIWEAAYAYRYDTWCVGGTTIDQDNGPKPKTSEEILAEWEAAAENRAYVKADTIEELLSQLDGIDAEQAKATLERYNMYCENGVDEDFHKDPRYLAPVKTGPFFGFKYQVDPSAFLCVTGGLRTNENMQVCDENDVPIDGLYNLGVMVGDSYGTLYNFGVEGHNLGMNCITFGYLVGRDLARA</sequence>
<feature type="domain" description="FAD-dependent oxidoreductase 2 FAD-binding" evidence="5">
    <location>
        <begin position="75"/>
        <end position="549"/>
    </location>
</feature>
<evidence type="ECO:0000256" key="1">
    <source>
        <dbReference type="ARBA" id="ARBA00001974"/>
    </source>
</evidence>
<keyword evidence="4" id="KW-0560">Oxidoreductase</keyword>
<keyword evidence="3" id="KW-0274">FAD</keyword>
<protein>
    <submittedName>
        <fullName evidence="6">FAD-binding dehydrogenase</fullName>
    </submittedName>
</protein>
<accession>A0A2K2U9E7</accession>
<dbReference type="PANTHER" id="PTHR43400">
    <property type="entry name" value="FUMARATE REDUCTASE"/>
    <property type="match status" value="1"/>
</dbReference>
<evidence type="ECO:0000313" key="7">
    <source>
        <dbReference type="Proteomes" id="UP000236197"/>
    </source>
</evidence>
<dbReference type="SUPFAM" id="SSF51905">
    <property type="entry name" value="FAD/NAD(P)-binding domain"/>
    <property type="match status" value="1"/>
</dbReference>
<evidence type="ECO:0000256" key="3">
    <source>
        <dbReference type="ARBA" id="ARBA00022827"/>
    </source>
</evidence>
<dbReference type="Proteomes" id="UP000236197">
    <property type="component" value="Unassembled WGS sequence"/>
</dbReference>
<dbReference type="PROSITE" id="PS51257">
    <property type="entry name" value="PROKAR_LIPOPROTEIN"/>
    <property type="match status" value="1"/>
</dbReference>
<dbReference type="InterPro" id="IPR036188">
    <property type="entry name" value="FAD/NAD-bd_sf"/>
</dbReference>
<dbReference type="SUPFAM" id="SSF56425">
    <property type="entry name" value="Succinate dehydrogenase/fumarate reductase flavoprotein, catalytic domain"/>
    <property type="match status" value="1"/>
</dbReference>
<dbReference type="Gene3D" id="3.90.700.10">
    <property type="entry name" value="Succinate dehydrogenase/fumarate reductase flavoprotein, catalytic domain"/>
    <property type="match status" value="1"/>
</dbReference>
<organism evidence="6 7">
    <name type="scientific">Enteroscipio rubneri</name>
    <dbReference type="NCBI Taxonomy" id="2070686"/>
    <lineage>
        <taxon>Bacteria</taxon>
        <taxon>Bacillati</taxon>
        <taxon>Actinomycetota</taxon>
        <taxon>Coriobacteriia</taxon>
        <taxon>Eggerthellales</taxon>
        <taxon>Eggerthellaceae</taxon>
        <taxon>Enteroscipio</taxon>
    </lineage>
</organism>
<evidence type="ECO:0000259" key="5">
    <source>
        <dbReference type="Pfam" id="PF00890"/>
    </source>
</evidence>
<gene>
    <name evidence="6" type="ORF">C2L71_10655</name>
</gene>
<dbReference type="GO" id="GO:0033765">
    <property type="term" value="F:steroid dehydrogenase activity, acting on the CH-CH group of donors"/>
    <property type="evidence" value="ECO:0007669"/>
    <property type="project" value="UniProtKB-ARBA"/>
</dbReference>
<dbReference type="OrthoDB" id="3169790at2"/>
<dbReference type="Gene3D" id="3.50.50.60">
    <property type="entry name" value="FAD/NAD(P)-binding domain"/>
    <property type="match status" value="1"/>
</dbReference>
<dbReference type="RefSeq" id="WP_103265741.1">
    <property type="nucleotide sequence ID" value="NZ_CABMLE010000017.1"/>
</dbReference>
<evidence type="ECO:0000256" key="2">
    <source>
        <dbReference type="ARBA" id="ARBA00022630"/>
    </source>
</evidence>
<keyword evidence="7" id="KW-1185">Reference proteome</keyword>
<evidence type="ECO:0000313" key="6">
    <source>
        <dbReference type="EMBL" id="PNV66904.1"/>
    </source>
</evidence>
<dbReference type="EMBL" id="PPEK01000017">
    <property type="protein sequence ID" value="PNV66904.1"/>
    <property type="molecule type" value="Genomic_DNA"/>
</dbReference>
<name>A0A2K2U9E7_9ACTN</name>
<dbReference type="Pfam" id="PF00890">
    <property type="entry name" value="FAD_binding_2"/>
    <property type="match status" value="1"/>
</dbReference>
<evidence type="ECO:0000256" key="4">
    <source>
        <dbReference type="ARBA" id="ARBA00023002"/>
    </source>
</evidence>
<dbReference type="InterPro" id="IPR050315">
    <property type="entry name" value="FAD-oxidoreductase_2"/>
</dbReference>